<keyword evidence="2" id="KW-0614">Plasmid</keyword>
<proteinExistence type="predicted"/>
<accession>A0A4D8Q1I3</accession>
<dbReference type="CDD" id="cd00093">
    <property type="entry name" value="HTH_XRE"/>
    <property type="match status" value="1"/>
</dbReference>
<reference evidence="2 3" key="1">
    <citation type="submission" date="2018-09" db="EMBL/GenBank/DDBJ databases">
        <title>Whole genome based analysis of evolution and adaptive divergence in Indian and Brazilian strains of Azospirillum brasilense.</title>
        <authorList>
            <person name="Singh C."/>
            <person name="Tripathi A.K."/>
        </authorList>
    </citation>
    <scope>NUCLEOTIDE SEQUENCE [LARGE SCALE GENOMIC DNA]</scope>
    <source>
        <strain evidence="2 3">MTCC4036</strain>
        <plasmid evidence="2 3">p1</plasmid>
    </source>
</reference>
<dbReference type="PROSITE" id="PS50943">
    <property type="entry name" value="HTH_CROC1"/>
    <property type="match status" value="1"/>
</dbReference>
<organism evidence="2 3">
    <name type="scientific">Azospirillum brasilense</name>
    <dbReference type="NCBI Taxonomy" id="192"/>
    <lineage>
        <taxon>Bacteria</taxon>
        <taxon>Pseudomonadati</taxon>
        <taxon>Pseudomonadota</taxon>
        <taxon>Alphaproteobacteria</taxon>
        <taxon>Rhodospirillales</taxon>
        <taxon>Azospirillaceae</taxon>
        <taxon>Azospirillum</taxon>
    </lineage>
</organism>
<protein>
    <submittedName>
        <fullName evidence="2">XRE family transcriptional regulator</fullName>
    </submittedName>
</protein>
<evidence type="ECO:0000259" key="1">
    <source>
        <dbReference type="PROSITE" id="PS50943"/>
    </source>
</evidence>
<dbReference type="EMBL" id="CP032331">
    <property type="protein sequence ID" value="QCO03683.1"/>
    <property type="molecule type" value="Genomic_DNA"/>
</dbReference>
<dbReference type="Gene3D" id="1.10.260.40">
    <property type="entry name" value="lambda repressor-like DNA-binding domains"/>
    <property type="match status" value="1"/>
</dbReference>
<feature type="domain" description="HTH cro/C1-type" evidence="1">
    <location>
        <begin position="11"/>
        <end position="62"/>
    </location>
</feature>
<evidence type="ECO:0000313" key="2">
    <source>
        <dbReference type="EMBL" id="QCO03683.1"/>
    </source>
</evidence>
<dbReference type="Pfam" id="PF01381">
    <property type="entry name" value="HTH_3"/>
    <property type="match status" value="1"/>
</dbReference>
<evidence type="ECO:0000313" key="3">
    <source>
        <dbReference type="Proteomes" id="UP000298596"/>
    </source>
</evidence>
<sequence length="77" mass="8383">MDITAEQCLGARAMLRMKREELAKAAEVAVATLADFETGRRTPHHRTLAAIRAALETAGIEFIPQNGNGPGVRLKLR</sequence>
<gene>
    <name evidence="2" type="ORF">D3867_16785</name>
</gene>
<dbReference type="SUPFAM" id="SSF47413">
    <property type="entry name" value="lambda repressor-like DNA-binding domains"/>
    <property type="match status" value="1"/>
</dbReference>
<name>A0A4D8Q1I3_AZOBR</name>
<dbReference type="Proteomes" id="UP000298596">
    <property type="component" value="Plasmid p1"/>
</dbReference>
<dbReference type="GO" id="GO:0003677">
    <property type="term" value="F:DNA binding"/>
    <property type="evidence" value="ECO:0007669"/>
    <property type="project" value="InterPro"/>
</dbReference>
<dbReference type="InterPro" id="IPR001387">
    <property type="entry name" value="Cro/C1-type_HTH"/>
</dbReference>
<dbReference type="InterPro" id="IPR010982">
    <property type="entry name" value="Lambda_DNA-bd_dom_sf"/>
</dbReference>
<dbReference type="AlphaFoldDB" id="A0A4D8Q1I3"/>
<geneLocation type="plasmid" evidence="2">
    <name>p1</name>
</geneLocation>